<evidence type="ECO:0000313" key="1">
    <source>
        <dbReference type="EMBL" id="CAE07699.1"/>
    </source>
</evidence>
<dbReference type="EMBL" id="BX569692">
    <property type="protein sequence ID" value="CAE07699.1"/>
    <property type="molecule type" value="Genomic_DNA"/>
</dbReference>
<dbReference type="KEGG" id="syw:SYNW1184"/>
<sequence length="123" mass="14141">MAPFRNIELLQPEPAKSKNYAASQLFSCMKRFLGFLCVVSLASNAIAQERKYGPLRLDFKYARKNDFAVVIPAKNNKDQRIFIGVYCQDRLFNSTGSEGQWKEWQIPVNIYESRIVADVCNQI</sequence>
<dbReference type="Proteomes" id="UP000001422">
    <property type="component" value="Chromosome"/>
</dbReference>
<reference evidence="1 2" key="1">
    <citation type="journal article" date="2003" name="Nature">
        <title>The genome of a motile marine Synechococcus.</title>
        <authorList>
            <person name="Palenik B."/>
            <person name="Brahamsha B."/>
            <person name="Larimer F."/>
            <person name="Land M."/>
            <person name="Hauser L."/>
            <person name="Chain P."/>
            <person name="Lamerdin J."/>
            <person name="Regala W."/>
            <person name="Allen E.A."/>
            <person name="McCarren J."/>
            <person name="Paulsen I."/>
            <person name="Dufresne A."/>
            <person name="Partensky F."/>
            <person name="Webb E."/>
            <person name="Waterbury J."/>
        </authorList>
    </citation>
    <scope>NUCLEOTIDE SEQUENCE [LARGE SCALE GENOMIC DNA]</scope>
    <source>
        <strain evidence="1 2">WH8102</strain>
    </source>
</reference>
<dbReference type="eggNOG" id="COG1388">
    <property type="taxonomic scope" value="Bacteria"/>
</dbReference>
<dbReference type="AlphaFoldDB" id="Q7U702"/>
<proteinExistence type="predicted"/>
<protein>
    <submittedName>
        <fullName evidence="1">Uncharacterized protein</fullName>
    </submittedName>
</protein>
<gene>
    <name evidence="1" type="ordered locus">SYNW1184</name>
</gene>
<evidence type="ECO:0000313" key="2">
    <source>
        <dbReference type="Proteomes" id="UP000001422"/>
    </source>
</evidence>
<organism evidence="1 2">
    <name type="scientific">Parasynechococcus marenigrum (strain WH8102)</name>
    <dbReference type="NCBI Taxonomy" id="84588"/>
    <lineage>
        <taxon>Bacteria</taxon>
        <taxon>Bacillati</taxon>
        <taxon>Cyanobacteriota</taxon>
        <taxon>Cyanophyceae</taxon>
        <taxon>Synechococcales</taxon>
        <taxon>Prochlorococcaceae</taxon>
        <taxon>Parasynechococcus</taxon>
        <taxon>Parasynechococcus marenigrum</taxon>
    </lineage>
</organism>
<name>Q7U702_PARMW</name>
<dbReference type="RefSeq" id="WP_011128049.1">
    <property type="nucleotide sequence ID" value="NC_005070.1"/>
</dbReference>
<keyword evidence="2" id="KW-1185">Reference proteome</keyword>
<dbReference type="HOGENOM" id="CLU_164111_0_0_3"/>
<accession>Q7U702</accession>